<organism evidence="3 4">
    <name type="scientific">Variovorax paradoxus</name>
    <dbReference type="NCBI Taxonomy" id="34073"/>
    <lineage>
        <taxon>Bacteria</taxon>
        <taxon>Pseudomonadati</taxon>
        <taxon>Pseudomonadota</taxon>
        <taxon>Betaproteobacteria</taxon>
        <taxon>Burkholderiales</taxon>
        <taxon>Comamonadaceae</taxon>
        <taxon>Variovorax</taxon>
    </lineage>
</organism>
<dbReference type="AlphaFoldDB" id="A0A2W5QFK5"/>
<dbReference type="Pfam" id="PF04972">
    <property type="entry name" value="BON"/>
    <property type="match status" value="3"/>
</dbReference>
<dbReference type="InterPro" id="IPR051686">
    <property type="entry name" value="Lipoprotein_DolP"/>
</dbReference>
<dbReference type="Proteomes" id="UP000249135">
    <property type="component" value="Unassembled WGS sequence"/>
</dbReference>
<reference evidence="3 4" key="1">
    <citation type="submission" date="2017-08" db="EMBL/GenBank/DDBJ databases">
        <title>Infants hospitalized years apart are colonized by the same room-sourced microbial strains.</title>
        <authorList>
            <person name="Brooks B."/>
            <person name="Olm M.R."/>
            <person name="Firek B.A."/>
            <person name="Baker R."/>
            <person name="Thomas B.C."/>
            <person name="Morowitz M.J."/>
            <person name="Banfield J.F."/>
        </authorList>
    </citation>
    <scope>NUCLEOTIDE SEQUENCE [LARGE SCALE GENOMIC DNA]</scope>
    <source>
        <strain evidence="3">S2_005_003_R2_41</strain>
    </source>
</reference>
<evidence type="ECO:0000259" key="2">
    <source>
        <dbReference type="PROSITE" id="PS50914"/>
    </source>
</evidence>
<protein>
    <submittedName>
        <fullName evidence="3">OsmY domain-containing protein</fullName>
    </submittedName>
</protein>
<dbReference type="InterPro" id="IPR007055">
    <property type="entry name" value="BON_dom"/>
</dbReference>
<name>A0A2W5QFK5_VARPD</name>
<dbReference type="Gene3D" id="3.30.1340.30">
    <property type="match status" value="3"/>
</dbReference>
<evidence type="ECO:0000313" key="3">
    <source>
        <dbReference type="EMBL" id="PZQ77281.1"/>
    </source>
</evidence>
<sequence length="218" mass="23367">MKTDAQLKADVEAELAWDPSINANHVGISVTAGVVTLSGHLDTYAEKFAIERAVQQVRGVRAVAIELDVRLAPGHKRSDTEIAEAADRALAWQSELPADTVKVRVENGWITLSGQVDWDFQRRVALRAVRSLTGVLGVSNNLTLKPAATPAEVSGLIRQALERQALDEANRIRVAVSGNKATLSGSVHSWAERAVAQRAAWSAPGVTSVQNDLNVAPL</sequence>
<evidence type="ECO:0000313" key="4">
    <source>
        <dbReference type="Proteomes" id="UP000249135"/>
    </source>
</evidence>
<dbReference type="PANTHER" id="PTHR34606:SF4">
    <property type="entry name" value="OUTER MEMBRANE LIPOPROTEIN DOLP"/>
    <property type="match status" value="1"/>
</dbReference>
<feature type="domain" description="BON" evidence="2">
    <location>
        <begin position="78"/>
        <end position="146"/>
    </location>
</feature>
<accession>A0A2W5QFK5</accession>
<dbReference type="SMART" id="SM00749">
    <property type="entry name" value="BON"/>
    <property type="match status" value="3"/>
</dbReference>
<dbReference type="InterPro" id="IPR014004">
    <property type="entry name" value="Transpt-assoc_nodulatn_dom_bac"/>
</dbReference>
<feature type="domain" description="BON" evidence="2">
    <location>
        <begin position="3"/>
        <end position="73"/>
    </location>
</feature>
<comment type="caution">
    <text evidence="3">The sequence shown here is derived from an EMBL/GenBank/DDBJ whole genome shotgun (WGS) entry which is preliminary data.</text>
</comment>
<proteinExistence type="predicted"/>
<gene>
    <name evidence="3" type="ORF">DI563_04320</name>
</gene>
<dbReference type="PROSITE" id="PS50914">
    <property type="entry name" value="BON"/>
    <property type="match status" value="3"/>
</dbReference>
<evidence type="ECO:0000256" key="1">
    <source>
        <dbReference type="ARBA" id="ARBA00022729"/>
    </source>
</evidence>
<dbReference type="PANTHER" id="PTHR34606">
    <property type="entry name" value="BON DOMAIN-CONTAINING PROTEIN"/>
    <property type="match status" value="1"/>
</dbReference>
<dbReference type="EMBL" id="QFPP01000025">
    <property type="protein sequence ID" value="PZQ77281.1"/>
    <property type="molecule type" value="Genomic_DNA"/>
</dbReference>
<keyword evidence="1" id="KW-0732">Signal</keyword>
<feature type="domain" description="BON" evidence="2">
    <location>
        <begin position="149"/>
        <end position="217"/>
    </location>
</feature>